<keyword evidence="2" id="KW-1133">Transmembrane helix</keyword>
<dbReference type="Pfam" id="PF01757">
    <property type="entry name" value="Acyl_transf_3"/>
    <property type="match status" value="1"/>
</dbReference>
<dbReference type="InterPro" id="IPR002656">
    <property type="entry name" value="Acyl_transf_3_dom"/>
</dbReference>
<evidence type="ECO:0000259" key="3">
    <source>
        <dbReference type="Pfam" id="PF01757"/>
    </source>
</evidence>
<feature type="region of interest" description="Disordered" evidence="1">
    <location>
        <begin position="129"/>
        <end position="185"/>
    </location>
</feature>
<dbReference type="InterPro" id="IPR050879">
    <property type="entry name" value="Acyltransferase_3"/>
</dbReference>
<feature type="domain" description="Acyltransferase 3" evidence="3">
    <location>
        <begin position="33"/>
        <end position="111"/>
    </location>
</feature>
<dbReference type="AlphaFoldDB" id="N0E4D9"/>
<evidence type="ECO:0000313" key="5">
    <source>
        <dbReference type="Proteomes" id="UP000013167"/>
    </source>
</evidence>
<dbReference type="PANTHER" id="PTHR23028:SF53">
    <property type="entry name" value="ACYL_TRANSF_3 DOMAIN-CONTAINING PROTEIN"/>
    <property type="match status" value="1"/>
</dbReference>
<dbReference type="EMBL" id="CAIZ01000108">
    <property type="protein sequence ID" value="CCH69854.1"/>
    <property type="molecule type" value="Genomic_DNA"/>
</dbReference>
<feature type="transmembrane region" description="Helical" evidence="2">
    <location>
        <begin position="98"/>
        <end position="118"/>
    </location>
</feature>
<protein>
    <recommendedName>
        <fullName evidence="3">Acyltransferase 3 domain-containing protein</fullName>
    </recommendedName>
</protein>
<proteinExistence type="predicted"/>
<dbReference type="Proteomes" id="UP000013167">
    <property type="component" value="Unassembled WGS sequence"/>
</dbReference>
<keyword evidence="5" id="KW-1185">Reference proteome</keyword>
<feature type="compositionally biased region" description="Basic residues" evidence="1">
    <location>
        <begin position="129"/>
        <end position="150"/>
    </location>
</feature>
<dbReference type="STRING" id="1193181.BN10_40010"/>
<comment type="caution">
    <text evidence="4">The sequence shown here is derived from an EMBL/GenBank/DDBJ whole genome shotgun (WGS) entry which is preliminary data.</text>
</comment>
<dbReference type="GO" id="GO:0016020">
    <property type="term" value="C:membrane"/>
    <property type="evidence" value="ECO:0007669"/>
    <property type="project" value="TreeGrafter"/>
</dbReference>
<dbReference type="HOGENOM" id="CLU_1460631_0_0_11"/>
<gene>
    <name evidence="4" type="ORF">BN10_40010</name>
</gene>
<accession>N0E4D9</accession>
<name>N0E4D9_9MICO</name>
<keyword evidence="2" id="KW-0812">Transmembrane</keyword>
<evidence type="ECO:0000256" key="2">
    <source>
        <dbReference type="SAM" id="Phobius"/>
    </source>
</evidence>
<dbReference type="eggNOG" id="COG1835">
    <property type="taxonomic scope" value="Bacteria"/>
</dbReference>
<evidence type="ECO:0000313" key="4">
    <source>
        <dbReference type="EMBL" id="CCH69854.1"/>
    </source>
</evidence>
<reference evidence="4 5" key="1">
    <citation type="journal article" date="2013" name="ISME J.">
        <title>A metabolic model for members of the genus Tetrasphaera involved in enhanced biological phosphorus removal.</title>
        <authorList>
            <person name="Kristiansen R."/>
            <person name="Nguyen H.T.T."/>
            <person name="Saunders A.M."/>
            <person name="Nielsen J.L."/>
            <person name="Wimmer R."/>
            <person name="Le V.Q."/>
            <person name="McIlroy S.J."/>
            <person name="Petrovski S."/>
            <person name="Seviour R.J."/>
            <person name="Calteau A."/>
            <person name="Nielsen K.L."/>
            <person name="Nielsen P.H."/>
        </authorList>
    </citation>
    <scope>NUCLEOTIDE SEQUENCE [LARGE SCALE GENOMIC DNA]</scope>
    <source>
        <strain evidence="4 5">Lp2</strain>
    </source>
</reference>
<dbReference type="GO" id="GO:0009103">
    <property type="term" value="P:lipopolysaccharide biosynthetic process"/>
    <property type="evidence" value="ECO:0007669"/>
    <property type="project" value="TreeGrafter"/>
</dbReference>
<evidence type="ECO:0000256" key="1">
    <source>
        <dbReference type="SAM" id="MobiDB-lite"/>
    </source>
</evidence>
<keyword evidence="2" id="KW-0472">Membrane</keyword>
<dbReference type="PANTHER" id="PTHR23028">
    <property type="entry name" value="ACETYLTRANSFERASE"/>
    <property type="match status" value="1"/>
</dbReference>
<dbReference type="GO" id="GO:0016747">
    <property type="term" value="F:acyltransferase activity, transferring groups other than amino-acyl groups"/>
    <property type="evidence" value="ECO:0007669"/>
    <property type="project" value="InterPro"/>
</dbReference>
<feature type="transmembrane region" description="Helical" evidence="2">
    <location>
        <begin position="59"/>
        <end position="78"/>
    </location>
</feature>
<organism evidence="4 5">
    <name type="scientific">Phycicoccus elongatus Lp2</name>
    <dbReference type="NCBI Taxonomy" id="1193181"/>
    <lineage>
        <taxon>Bacteria</taxon>
        <taxon>Bacillati</taxon>
        <taxon>Actinomycetota</taxon>
        <taxon>Actinomycetes</taxon>
        <taxon>Micrococcales</taxon>
        <taxon>Intrasporangiaceae</taxon>
        <taxon>Phycicoccus</taxon>
    </lineage>
</organism>
<sequence length="185" mass="20405">MTSAGSSPTPCSARSWRGCLATEPSTAGGFRPDIEGLRAVAVLLVMVFHAGLPLRGGFLGVDVFFVLSGFLITGLLVRELGETGTVSWPRFLARRARRLLPAAILVLVVTAAGADLQLRRLHRRHLSRHHLSARDRARRRAPRRRPPHGHVCRDPRRSGHRRGQSGAGPRVMSRRPRFGTLPLLR</sequence>